<reference evidence="3 4" key="1">
    <citation type="submission" date="2020-08" db="EMBL/GenBank/DDBJ databases">
        <title>Genomic Encyclopedia of Type Strains, Phase IV (KMG-IV): sequencing the most valuable type-strain genomes for metagenomic binning, comparative biology and taxonomic classification.</title>
        <authorList>
            <person name="Goeker M."/>
        </authorList>
    </citation>
    <scope>NUCLEOTIDE SEQUENCE [LARGE SCALE GENOMIC DNA]</scope>
    <source>
        <strain evidence="3 4">DSM 23562</strain>
    </source>
</reference>
<evidence type="ECO:0000259" key="2">
    <source>
        <dbReference type="Pfam" id="PF22016"/>
    </source>
</evidence>
<sequence length="371" mass="41516">MTNLSPVTNLRCTKKLLDRLKLPAKQSKPGTPTASTAKLGDWYATYLPLRPKHLVLAISQRARLAVLFPAAPLQTLPARFLEAVRHRLEALCISSEAIEQELAAMGEVQILPTGADRCRATMGTMTQFLQVIDYSQERQEHPEEIALYLGRYLVGITGQRDYFRPNNVARELLDPATVLEESRYALQLCVTIQESDPPIWRRLLVPASLSLHQLHHVIQSAFSWKGCHLHEFTIGEDDAALTYGIRYQFALDLDGGPDRSDQTLSLFRALPEVGSQLRYVYDLGDYWCHEVVLEECVESEVKWPRCLAGERCGPPEDCGGIGSYQEILAALAGGSSPVSQRELFEWLEWAGPSFDPTAFDLAVTNRGLSYD</sequence>
<dbReference type="Proteomes" id="UP000520814">
    <property type="component" value="Unassembled WGS sequence"/>
</dbReference>
<feature type="domain" description="DUF6933" evidence="2">
    <location>
        <begin position="10"/>
        <end position="167"/>
    </location>
</feature>
<dbReference type="Pfam" id="PF07929">
    <property type="entry name" value="PRiA4_ORF3"/>
    <property type="match status" value="1"/>
</dbReference>
<dbReference type="Pfam" id="PF22016">
    <property type="entry name" value="DUF6933"/>
    <property type="match status" value="1"/>
</dbReference>
<proteinExistence type="predicted"/>
<organism evidence="3 4">
    <name type="scientific">Armatimonas rosea</name>
    <dbReference type="NCBI Taxonomy" id="685828"/>
    <lineage>
        <taxon>Bacteria</taxon>
        <taxon>Bacillati</taxon>
        <taxon>Armatimonadota</taxon>
        <taxon>Armatimonadia</taxon>
        <taxon>Armatimonadales</taxon>
        <taxon>Armatimonadaceae</taxon>
        <taxon>Armatimonas</taxon>
    </lineage>
</organism>
<keyword evidence="4" id="KW-1185">Reference proteome</keyword>
<evidence type="ECO:0000313" key="3">
    <source>
        <dbReference type="EMBL" id="MBB6054090.1"/>
    </source>
</evidence>
<accession>A0A7W9WAA5</accession>
<dbReference type="InterPro" id="IPR024047">
    <property type="entry name" value="MM3350-like_sf"/>
</dbReference>
<evidence type="ECO:0000313" key="4">
    <source>
        <dbReference type="Proteomes" id="UP000520814"/>
    </source>
</evidence>
<dbReference type="Gene3D" id="3.10.290.30">
    <property type="entry name" value="MM3350-like"/>
    <property type="match status" value="1"/>
</dbReference>
<protein>
    <recommendedName>
        <fullName evidence="5">TnpR protein</fullName>
    </recommendedName>
</protein>
<dbReference type="SUPFAM" id="SSF159941">
    <property type="entry name" value="MM3350-like"/>
    <property type="match status" value="1"/>
</dbReference>
<dbReference type="InterPro" id="IPR053864">
    <property type="entry name" value="DUF6933"/>
</dbReference>
<dbReference type="PANTHER" id="PTHR41878:SF1">
    <property type="entry name" value="TNPR PROTEIN"/>
    <property type="match status" value="1"/>
</dbReference>
<name>A0A7W9WAA5_ARMRO</name>
<feature type="domain" description="Plasmid pRiA4b Orf3-like" evidence="1">
    <location>
        <begin position="185"/>
        <end position="361"/>
    </location>
</feature>
<evidence type="ECO:0000259" key="1">
    <source>
        <dbReference type="Pfam" id="PF07929"/>
    </source>
</evidence>
<dbReference type="AlphaFoldDB" id="A0A7W9WAA5"/>
<dbReference type="EMBL" id="JACHGW010000013">
    <property type="protein sequence ID" value="MBB6054090.1"/>
    <property type="molecule type" value="Genomic_DNA"/>
</dbReference>
<evidence type="ECO:0008006" key="5">
    <source>
        <dbReference type="Google" id="ProtNLM"/>
    </source>
</evidence>
<gene>
    <name evidence="3" type="ORF">HNQ39_005937</name>
</gene>
<dbReference type="InterPro" id="IPR012912">
    <property type="entry name" value="Plasmid_pRiA4b_Orf3-like"/>
</dbReference>
<comment type="caution">
    <text evidence="3">The sequence shown here is derived from an EMBL/GenBank/DDBJ whole genome shotgun (WGS) entry which is preliminary data.</text>
</comment>
<dbReference type="PANTHER" id="PTHR41878">
    <property type="entry name" value="LEXA REPRESSOR-RELATED"/>
    <property type="match status" value="1"/>
</dbReference>